<comment type="caution">
    <text evidence="2">The sequence shown here is derived from an EMBL/GenBank/DDBJ whole genome shotgun (WGS) entry which is preliminary data.</text>
</comment>
<evidence type="ECO:0000313" key="3">
    <source>
        <dbReference type="Proteomes" id="UP001487740"/>
    </source>
</evidence>
<dbReference type="EMBL" id="JARAKH010000001">
    <property type="protein sequence ID" value="KAK8407045.1"/>
    <property type="molecule type" value="Genomic_DNA"/>
</dbReference>
<evidence type="ECO:0000256" key="1">
    <source>
        <dbReference type="SAM" id="MobiDB-lite"/>
    </source>
</evidence>
<organism evidence="2 3">
    <name type="scientific">Scylla paramamosain</name>
    <name type="common">Mud crab</name>
    <dbReference type="NCBI Taxonomy" id="85552"/>
    <lineage>
        <taxon>Eukaryota</taxon>
        <taxon>Metazoa</taxon>
        <taxon>Ecdysozoa</taxon>
        <taxon>Arthropoda</taxon>
        <taxon>Crustacea</taxon>
        <taxon>Multicrustacea</taxon>
        <taxon>Malacostraca</taxon>
        <taxon>Eumalacostraca</taxon>
        <taxon>Eucarida</taxon>
        <taxon>Decapoda</taxon>
        <taxon>Pleocyemata</taxon>
        <taxon>Brachyura</taxon>
        <taxon>Eubrachyura</taxon>
        <taxon>Portunoidea</taxon>
        <taxon>Portunidae</taxon>
        <taxon>Portuninae</taxon>
        <taxon>Scylla</taxon>
    </lineage>
</organism>
<accession>A0AAW0V510</accession>
<sequence length="163" mass="17134">MSGGRGGKREEREGGGEGERRGEAGGRARLGCGWSGSLVRLPSSRQADLVVVTALPDALQLSLPPHSTPYATPHPGAGAPPPRSPSRQAPPSFLSQAAHKINYRSLHVPVAHLCSGPPLGALLLRLQIRAIHLLHLSTVSSSPSEVGTLTICRTQRNLDQLGE</sequence>
<keyword evidence="3" id="KW-1185">Reference proteome</keyword>
<feature type="region of interest" description="Disordered" evidence="1">
    <location>
        <begin position="62"/>
        <end position="91"/>
    </location>
</feature>
<feature type="region of interest" description="Disordered" evidence="1">
    <location>
        <begin position="1"/>
        <end position="33"/>
    </location>
</feature>
<evidence type="ECO:0000313" key="2">
    <source>
        <dbReference type="EMBL" id="KAK8407045.1"/>
    </source>
</evidence>
<name>A0AAW0V510_SCYPA</name>
<reference evidence="2 3" key="1">
    <citation type="submission" date="2023-03" db="EMBL/GenBank/DDBJ databases">
        <title>High-quality genome of Scylla paramamosain provides insights in environmental adaptation.</title>
        <authorList>
            <person name="Zhang L."/>
        </authorList>
    </citation>
    <scope>NUCLEOTIDE SEQUENCE [LARGE SCALE GENOMIC DNA]</scope>
    <source>
        <strain evidence="2">LZ_2023a</strain>
        <tissue evidence="2">Muscle</tissue>
    </source>
</reference>
<feature type="compositionally biased region" description="Low complexity" evidence="1">
    <location>
        <begin position="68"/>
        <end position="77"/>
    </location>
</feature>
<proteinExistence type="predicted"/>
<gene>
    <name evidence="2" type="ORF">O3P69_001988</name>
</gene>
<protein>
    <submittedName>
        <fullName evidence="2">Uncharacterized protein</fullName>
    </submittedName>
</protein>
<dbReference type="AlphaFoldDB" id="A0AAW0V510"/>
<dbReference type="Proteomes" id="UP001487740">
    <property type="component" value="Unassembled WGS sequence"/>
</dbReference>
<feature type="compositionally biased region" description="Basic and acidic residues" evidence="1">
    <location>
        <begin position="7"/>
        <end position="26"/>
    </location>
</feature>